<keyword evidence="4" id="KW-0804">Transcription</keyword>
<reference evidence="6 7" key="1">
    <citation type="journal article" date="2012" name="J. Bacteriol.">
        <title>Draft Genome Sequence of Sinorhizobium meliloti CCNWSX0020, a Nitrogen-Fixing Symbiont with Copper Tolerance Capability Isolated from Lead-Zinc Mine Tailings.</title>
        <authorList>
            <person name="Li Z."/>
            <person name="Ma Z."/>
            <person name="Hao X."/>
            <person name="Wei G."/>
        </authorList>
    </citation>
    <scope>NUCLEOTIDE SEQUENCE [LARGE SCALE GENOMIC DNA]</scope>
    <source>
        <strain evidence="6 7">CCNWSX0020</strain>
    </source>
</reference>
<evidence type="ECO:0000313" key="6">
    <source>
        <dbReference type="EMBL" id="EHK76488.1"/>
    </source>
</evidence>
<dbReference type="SUPFAM" id="SSF46785">
    <property type="entry name" value="Winged helix' DNA-binding domain"/>
    <property type="match status" value="1"/>
</dbReference>
<dbReference type="PANTHER" id="PTHR30537:SF1">
    <property type="entry name" value="HTH-TYPE TRANSCRIPTIONAL REGULATOR PGRR"/>
    <property type="match status" value="1"/>
</dbReference>
<evidence type="ECO:0000259" key="5">
    <source>
        <dbReference type="PROSITE" id="PS50931"/>
    </source>
</evidence>
<protein>
    <submittedName>
        <fullName evidence="6">LysR family transcriptional regulator</fullName>
    </submittedName>
</protein>
<keyword evidence="3" id="KW-0238">DNA-binding</keyword>
<evidence type="ECO:0000256" key="1">
    <source>
        <dbReference type="ARBA" id="ARBA00009437"/>
    </source>
</evidence>
<dbReference type="EMBL" id="AGVV01000036">
    <property type="protein sequence ID" value="EHK76488.1"/>
    <property type="molecule type" value="Genomic_DNA"/>
</dbReference>
<comment type="similarity">
    <text evidence="1">Belongs to the LysR transcriptional regulatory family.</text>
</comment>
<gene>
    <name evidence="6" type="ORF">SM0020_18107</name>
</gene>
<dbReference type="InterPro" id="IPR058163">
    <property type="entry name" value="LysR-type_TF_proteobact-type"/>
</dbReference>
<dbReference type="InterPro" id="IPR036390">
    <property type="entry name" value="WH_DNA-bd_sf"/>
</dbReference>
<keyword evidence="2" id="KW-0805">Transcription regulation</keyword>
<evidence type="ECO:0000313" key="7">
    <source>
        <dbReference type="Proteomes" id="UP000004038"/>
    </source>
</evidence>
<name>H0G2D1_RHIML</name>
<organism evidence="6 7">
    <name type="scientific">Sinorhizobium meliloti CCNWSX0020</name>
    <dbReference type="NCBI Taxonomy" id="1107881"/>
    <lineage>
        <taxon>Bacteria</taxon>
        <taxon>Pseudomonadati</taxon>
        <taxon>Pseudomonadota</taxon>
        <taxon>Alphaproteobacteria</taxon>
        <taxon>Hyphomicrobiales</taxon>
        <taxon>Rhizobiaceae</taxon>
        <taxon>Sinorhizobium/Ensifer group</taxon>
        <taxon>Sinorhizobium</taxon>
    </lineage>
</organism>
<dbReference type="InterPro" id="IPR036388">
    <property type="entry name" value="WH-like_DNA-bd_sf"/>
</dbReference>
<dbReference type="RefSeq" id="WP_003530809.1">
    <property type="nucleotide sequence ID" value="NZ_AGVV01000036.1"/>
</dbReference>
<evidence type="ECO:0000256" key="2">
    <source>
        <dbReference type="ARBA" id="ARBA00023015"/>
    </source>
</evidence>
<dbReference type="CDD" id="cd08474">
    <property type="entry name" value="PBP2_CrgA_like_5"/>
    <property type="match status" value="1"/>
</dbReference>
<dbReference type="SUPFAM" id="SSF53850">
    <property type="entry name" value="Periplasmic binding protein-like II"/>
    <property type="match status" value="1"/>
</dbReference>
<dbReference type="Gene3D" id="3.40.190.290">
    <property type="match status" value="1"/>
</dbReference>
<dbReference type="PATRIC" id="fig|1107881.3.peg.3684"/>
<dbReference type="Pfam" id="PF03466">
    <property type="entry name" value="LysR_substrate"/>
    <property type="match status" value="1"/>
</dbReference>
<dbReference type="PRINTS" id="PR00039">
    <property type="entry name" value="HTHLYSR"/>
</dbReference>
<dbReference type="GO" id="GO:0003700">
    <property type="term" value="F:DNA-binding transcription factor activity"/>
    <property type="evidence" value="ECO:0007669"/>
    <property type="project" value="InterPro"/>
</dbReference>
<dbReference type="PANTHER" id="PTHR30537">
    <property type="entry name" value="HTH-TYPE TRANSCRIPTIONAL REGULATOR"/>
    <property type="match status" value="1"/>
</dbReference>
<dbReference type="GO" id="GO:0043565">
    <property type="term" value="F:sequence-specific DNA binding"/>
    <property type="evidence" value="ECO:0007669"/>
    <property type="project" value="TreeGrafter"/>
</dbReference>
<feature type="domain" description="HTH lysR-type" evidence="5">
    <location>
        <begin position="4"/>
        <end position="61"/>
    </location>
</feature>
<dbReference type="Proteomes" id="UP000004038">
    <property type="component" value="Unassembled WGS sequence"/>
</dbReference>
<dbReference type="Gene3D" id="1.10.10.10">
    <property type="entry name" value="Winged helix-like DNA-binding domain superfamily/Winged helix DNA-binding domain"/>
    <property type="match status" value="1"/>
</dbReference>
<dbReference type="Pfam" id="PF00126">
    <property type="entry name" value="HTH_1"/>
    <property type="match status" value="1"/>
</dbReference>
<dbReference type="GO" id="GO:0006351">
    <property type="term" value="P:DNA-templated transcription"/>
    <property type="evidence" value="ECO:0007669"/>
    <property type="project" value="TreeGrafter"/>
</dbReference>
<dbReference type="InterPro" id="IPR005119">
    <property type="entry name" value="LysR_subst-bd"/>
</dbReference>
<sequence length="320" mass="35223">MKKEDVRDLIVFQAVAEEHSFTRAAARVGLTQPTLSQIVSDLEQRMGVKLIARTTRSVRTTEAGQRLLETIQPAFSQISDQMKALADSGDTPSGKLRLTTTKHPALSMLLPALTVFGERHPGVKVEIVVDDAFTDIIAGGFDAGIRFGEHLEKDMIRVPIGPDVRAAVVASPDYVARHGTPHAPKELTFHNCINFLMPSLGGVFRWRFWENGRPFEVKVEGALTVNDGDVLVAAAAGGQGMAYIFEDHVYDLLASGRLVRCLEDWCPPFPGYYLYYPDRKQKTPALAALIDIISYRAAARKATKPYPAHSDEHQDGRSPA</sequence>
<accession>H0G2D1</accession>
<proteinExistence type="inferred from homology"/>
<evidence type="ECO:0000256" key="3">
    <source>
        <dbReference type="ARBA" id="ARBA00023125"/>
    </source>
</evidence>
<evidence type="ECO:0000256" key="4">
    <source>
        <dbReference type="ARBA" id="ARBA00023163"/>
    </source>
</evidence>
<dbReference type="PROSITE" id="PS50931">
    <property type="entry name" value="HTH_LYSR"/>
    <property type="match status" value="1"/>
</dbReference>
<dbReference type="FunFam" id="1.10.10.10:FF:000001">
    <property type="entry name" value="LysR family transcriptional regulator"/>
    <property type="match status" value="1"/>
</dbReference>
<dbReference type="InterPro" id="IPR000847">
    <property type="entry name" value="LysR_HTH_N"/>
</dbReference>
<dbReference type="AlphaFoldDB" id="H0G2D1"/>